<feature type="transmembrane region" description="Helical" evidence="5">
    <location>
        <begin position="209"/>
        <end position="229"/>
    </location>
</feature>
<keyword evidence="8" id="KW-1185">Reference proteome</keyword>
<dbReference type="InterPro" id="IPR011547">
    <property type="entry name" value="SLC26A/SulP_dom"/>
</dbReference>
<feature type="transmembrane region" description="Helical" evidence="5">
    <location>
        <begin position="12"/>
        <end position="32"/>
    </location>
</feature>
<evidence type="ECO:0000256" key="5">
    <source>
        <dbReference type="SAM" id="Phobius"/>
    </source>
</evidence>
<feature type="transmembrane region" description="Helical" evidence="5">
    <location>
        <begin position="38"/>
        <end position="54"/>
    </location>
</feature>
<keyword evidence="2 5" id="KW-0812">Transmembrane</keyword>
<evidence type="ECO:0000313" key="7">
    <source>
        <dbReference type="EMBL" id="SFT89561.1"/>
    </source>
</evidence>
<evidence type="ECO:0000256" key="1">
    <source>
        <dbReference type="ARBA" id="ARBA00004141"/>
    </source>
</evidence>
<gene>
    <name evidence="7" type="ORF">SAMN05216474_3009</name>
</gene>
<keyword evidence="4 5" id="KW-0472">Membrane</keyword>
<comment type="subcellular location">
    <subcellularLocation>
        <location evidence="1">Membrane</location>
        <topology evidence="1">Multi-pass membrane protein</topology>
    </subcellularLocation>
</comment>
<dbReference type="GO" id="GO:0016020">
    <property type="term" value="C:membrane"/>
    <property type="evidence" value="ECO:0007669"/>
    <property type="project" value="UniProtKB-SubCell"/>
</dbReference>
<dbReference type="PANTHER" id="PTHR11814">
    <property type="entry name" value="SULFATE TRANSPORTER"/>
    <property type="match status" value="1"/>
</dbReference>
<name>A0A1I7BR05_9FLAO</name>
<feature type="transmembrane region" description="Helical" evidence="5">
    <location>
        <begin position="309"/>
        <end position="330"/>
    </location>
</feature>
<reference evidence="7 8" key="1">
    <citation type="submission" date="2016-10" db="EMBL/GenBank/DDBJ databases">
        <authorList>
            <person name="de Groot N.N."/>
        </authorList>
    </citation>
    <scope>NUCLEOTIDE SEQUENCE [LARGE SCALE GENOMIC DNA]</scope>
    <source>
        <strain evidence="7 8">CGMCC 1.7005</strain>
    </source>
</reference>
<dbReference type="Pfam" id="PF00916">
    <property type="entry name" value="Sulfate_transp"/>
    <property type="match status" value="1"/>
</dbReference>
<dbReference type="OrthoDB" id="9769739at2"/>
<dbReference type="EMBL" id="FPAS01000006">
    <property type="protein sequence ID" value="SFT89561.1"/>
    <property type="molecule type" value="Genomic_DNA"/>
</dbReference>
<feature type="transmembrane region" description="Helical" evidence="5">
    <location>
        <begin position="91"/>
        <end position="115"/>
    </location>
</feature>
<feature type="transmembrane region" description="Helical" evidence="5">
    <location>
        <begin position="393"/>
        <end position="412"/>
    </location>
</feature>
<evidence type="ECO:0000256" key="3">
    <source>
        <dbReference type="ARBA" id="ARBA00022989"/>
    </source>
</evidence>
<feature type="transmembrane region" description="Helical" evidence="5">
    <location>
        <begin position="61"/>
        <end position="79"/>
    </location>
</feature>
<evidence type="ECO:0000259" key="6">
    <source>
        <dbReference type="Pfam" id="PF00916"/>
    </source>
</evidence>
<protein>
    <submittedName>
        <fullName evidence="7">Sulfate permease, SulP family</fullName>
    </submittedName>
</protein>
<sequence length="530" mass="57379">MENIFRHTAADIKAGVVVFLVALPLCLGIALASGVPPMSGIIAGIIGGVVVGAVSGSRIGVSGPAAGLIAIILSTTEGFRNGTIPEGMDPVMYALRMLFLAVVIAGVIQLILGFLKGGFVAYYFPNVVIKGMLAAIGLILIKKEITHGFGFDADTLGDYDNVNEQYTFFEELKIMFTTEGAISPVILGLTLISLFILIVWERDFIKKSILGTLPGAIVVVVLGIVFTYLTQGTSWEIIPTHRVDVAVEGRSFQDLIVLPYFAGITNTGVWIAAFTIAIVASIETLLCVEATDKIDPEKHATPPNRELMAQGIGNIVAGVIGGLPITQVIVRSSANIEASGKTKMAAVYHGVFLVICVFTIPFILNLIPFASLSAILFVVGYKLAKPSLFKQMFARGWTEFIPFMVTIVGILATDLLKGIALGLVVSVLFILYDNFKLSHYLEKKEVDGEEKYVVLLSEHMTFLNKASLNATFDSIPREAKVVIDKRRVVHMAEDIKDIIREFHQRAKIENIEISYVNKGRNTKNLSANGS</sequence>
<dbReference type="GO" id="GO:0055085">
    <property type="term" value="P:transmembrane transport"/>
    <property type="evidence" value="ECO:0007669"/>
    <property type="project" value="InterPro"/>
</dbReference>
<dbReference type="STRING" id="477690.SAMN05216474_3009"/>
<feature type="transmembrane region" description="Helical" evidence="5">
    <location>
        <begin position="122"/>
        <end position="141"/>
    </location>
</feature>
<feature type="transmembrane region" description="Helical" evidence="5">
    <location>
        <begin position="350"/>
        <end position="381"/>
    </location>
</feature>
<evidence type="ECO:0000256" key="4">
    <source>
        <dbReference type="ARBA" id="ARBA00023136"/>
    </source>
</evidence>
<accession>A0A1I7BR05</accession>
<feature type="transmembrane region" description="Helical" evidence="5">
    <location>
        <begin position="181"/>
        <end position="200"/>
    </location>
</feature>
<evidence type="ECO:0000313" key="8">
    <source>
        <dbReference type="Proteomes" id="UP000236454"/>
    </source>
</evidence>
<dbReference type="Proteomes" id="UP000236454">
    <property type="component" value="Unassembled WGS sequence"/>
</dbReference>
<dbReference type="AlphaFoldDB" id="A0A1I7BR05"/>
<feature type="transmembrane region" description="Helical" evidence="5">
    <location>
        <begin position="268"/>
        <end position="288"/>
    </location>
</feature>
<evidence type="ECO:0000256" key="2">
    <source>
        <dbReference type="ARBA" id="ARBA00022692"/>
    </source>
</evidence>
<keyword evidence="3 5" id="KW-1133">Transmembrane helix</keyword>
<dbReference type="RefSeq" id="WP_090252791.1">
    <property type="nucleotide sequence ID" value="NZ_FPAS01000006.1"/>
</dbReference>
<proteinExistence type="predicted"/>
<dbReference type="InterPro" id="IPR001902">
    <property type="entry name" value="SLC26A/SulP_fam"/>
</dbReference>
<organism evidence="7 8">
    <name type="scientific">Lishizhenia tianjinensis</name>
    <dbReference type="NCBI Taxonomy" id="477690"/>
    <lineage>
        <taxon>Bacteria</taxon>
        <taxon>Pseudomonadati</taxon>
        <taxon>Bacteroidota</taxon>
        <taxon>Flavobacteriia</taxon>
        <taxon>Flavobacteriales</taxon>
        <taxon>Crocinitomicaceae</taxon>
        <taxon>Lishizhenia</taxon>
    </lineage>
</organism>
<feature type="domain" description="SLC26A/SulP transporter" evidence="6">
    <location>
        <begin position="10"/>
        <end position="405"/>
    </location>
</feature>